<accession>A0A381VU06</accession>
<dbReference type="SUPFAM" id="SSF56112">
    <property type="entry name" value="Protein kinase-like (PK-like)"/>
    <property type="match status" value="1"/>
</dbReference>
<dbReference type="Gene3D" id="3.30.200.20">
    <property type="entry name" value="Phosphorylase Kinase, domain 1"/>
    <property type="match status" value="1"/>
</dbReference>
<protein>
    <recommendedName>
        <fullName evidence="1">Aminoglycoside phosphotransferase domain-containing protein</fullName>
    </recommendedName>
</protein>
<dbReference type="PANTHER" id="PTHR21310">
    <property type="entry name" value="AMINOGLYCOSIDE PHOSPHOTRANSFERASE-RELATED-RELATED"/>
    <property type="match status" value="1"/>
</dbReference>
<dbReference type="InterPro" id="IPR051678">
    <property type="entry name" value="AGP_Transferase"/>
</dbReference>
<evidence type="ECO:0000259" key="1">
    <source>
        <dbReference type="Pfam" id="PF01636"/>
    </source>
</evidence>
<feature type="domain" description="Aminoglycoside phosphotransferase" evidence="1">
    <location>
        <begin position="41"/>
        <end position="255"/>
    </location>
</feature>
<dbReference type="AlphaFoldDB" id="A0A381VU06"/>
<evidence type="ECO:0000313" key="2">
    <source>
        <dbReference type="EMBL" id="SVA43765.1"/>
    </source>
</evidence>
<dbReference type="InterPro" id="IPR002575">
    <property type="entry name" value="Aminoglycoside_PTrfase"/>
</dbReference>
<reference evidence="2" key="1">
    <citation type="submission" date="2018-05" db="EMBL/GenBank/DDBJ databases">
        <authorList>
            <person name="Lanie J.A."/>
            <person name="Ng W.-L."/>
            <person name="Kazmierczak K.M."/>
            <person name="Andrzejewski T.M."/>
            <person name="Davidsen T.M."/>
            <person name="Wayne K.J."/>
            <person name="Tettelin H."/>
            <person name="Glass J.I."/>
            <person name="Rusch D."/>
            <person name="Podicherti R."/>
            <person name="Tsui H.-C.T."/>
            <person name="Winkler M.E."/>
        </authorList>
    </citation>
    <scope>NUCLEOTIDE SEQUENCE</scope>
</reference>
<dbReference type="InterPro" id="IPR011009">
    <property type="entry name" value="Kinase-like_dom_sf"/>
</dbReference>
<dbReference type="Pfam" id="PF01636">
    <property type="entry name" value="APH"/>
    <property type="match status" value="1"/>
</dbReference>
<gene>
    <name evidence="2" type="ORF">METZ01_LOCUS96619</name>
</gene>
<dbReference type="Gene3D" id="3.90.1200.10">
    <property type="match status" value="1"/>
</dbReference>
<dbReference type="EMBL" id="UINC01009775">
    <property type="protein sequence ID" value="SVA43765.1"/>
    <property type="molecule type" value="Genomic_DNA"/>
</dbReference>
<sequence>MNTSNRNIQPWESDRELDPAQVHVMAEAFLPDLPRYSIGYVGSGWCNDVYNLNSEWILRFPRRKNVLSNLKKEARLSSFLIPLLEETGVSIPHYSIISPPKDCAFPYSFGAYPMIPGISGGTHIRPATDWSRFARTLGNFLTTLHSIPASSIWDLDVHERRPLECLQWLDQKADITRFINSLKDEALLSNIQWFDSKPPEPYSGLLRFTHDDLSPEHILINPNDGAITGVIDWEDATIGDPVSDFVTLPFWIGWDNTQRVLDHYRLEMDKGFQERLEYASRITSLAWLYDESRRSDDVSLQKWYVSNVFNKRFG</sequence>
<organism evidence="2">
    <name type="scientific">marine metagenome</name>
    <dbReference type="NCBI Taxonomy" id="408172"/>
    <lineage>
        <taxon>unclassified sequences</taxon>
        <taxon>metagenomes</taxon>
        <taxon>ecological metagenomes</taxon>
    </lineage>
</organism>
<name>A0A381VU06_9ZZZZ</name>
<proteinExistence type="predicted"/>